<dbReference type="InterPro" id="IPR038717">
    <property type="entry name" value="Tc1-like_DDE_dom"/>
</dbReference>
<dbReference type="EMBL" id="BDQI01000028">
    <property type="protein sequence ID" value="GAX56670.1"/>
    <property type="molecule type" value="Genomic_DNA"/>
</dbReference>
<keyword evidence="2" id="KW-0378">Hydrolase</keyword>
<proteinExistence type="predicted"/>
<dbReference type="GO" id="GO:0003676">
    <property type="term" value="F:nucleic acid binding"/>
    <property type="evidence" value="ECO:0007669"/>
    <property type="project" value="InterPro"/>
</dbReference>
<dbReference type="STRING" id="1963.AQJ27_43600"/>
<name>A0A250VRS2_STROL</name>
<dbReference type="Pfam" id="PF13358">
    <property type="entry name" value="DDE_3"/>
    <property type="match status" value="1"/>
</dbReference>
<accession>A0A250VRS2</accession>
<reference evidence="3" key="1">
    <citation type="submission" date="2017-05" db="EMBL/GenBank/DDBJ databases">
        <title>Streptomyces olivochromogenes NBRC 3561 whole genome shotgun sequence.</title>
        <authorList>
            <person name="Dohra H."/>
            <person name="Kodani S."/>
        </authorList>
    </citation>
    <scope>NUCLEOTIDE SEQUENCE [LARGE SCALE GENOMIC DNA]</scope>
    <source>
        <strain evidence="3">NBRC 3561</strain>
    </source>
</reference>
<evidence type="ECO:0000259" key="1">
    <source>
        <dbReference type="Pfam" id="PF13358"/>
    </source>
</evidence>
<evidence type="ECO:0000313" key="2">
    <source>
        <dbReference type="EMBL" id="GAX56670.1"/>
    </source>
</evidence>
<comment type="caution">
    <text evidence="2">The sequence shown here is derived from an EMBL/GenBank/DDBJ whole genome shotgun (WGS) entry which is preliminary data.</text>
</comment>
<evidence type="ECO:0000313" key="3">
    <source>
        <dbReference type="Proteomes" id="UP000217446"/>
    </source>
</evidence>
<dbReference type="Gene3D" id="3.30.420.10">
    <property type="entry name" value="Ribonuclease H-like superfamily/Ribonuclease H"/>
    <property type="match status" value="1"/>
</dbReference>
<gene>
    <name evidence="2" type="ORF">SO3561_08238</name>
</gene>
<dbReference type="Proteomes" id="UP000217446">
    <property type="component" value="Unassembled WGS sequence"/>
</dbReference>
<keyword evidence="3" id="KW-1185">Reference proteome</keyword>
<keyword evidence="2" id="KW-0540">Nuclease</keyword>
<keyword evidence="2" id="KW-0255">Endonuclease</keyword>
<dbReference type="AlphaFoldDB" id="A0A250VRS2"/>
<organism evidence="2 3">
    <name type="scientific">Streptomyces olivochromogenes</name>
    <dbReference type="NCBI Taxonomy" id="1963"/>
    <lineage>
        <taxon>Bacteria</taxon>
        <taxon>Bacillati</taxon>
        <taxon>Actinomycetota</taxon>
        <taxon>Actinomycetes</taxon>
        <taxon>Kitasatosporales</taxon>
        <taxon>Streptomycetaceae</taxon>
        <taxon>Streptomyces</taxon>
    </lineage>
</organism>
<dbReference type="InterPro" id="IPR036397">
    <property type="entry name" value="RNaseH_sf"/>
</dbReference>
<feature type="domain" description="Tc1-like transposase DDE" evidence="1">
    <location>
        <begin position="15"/>
        <end position="161"/>
    </location>
</feature>
<dbReference type="GO" id="GO:0004519">
    <property type="term" value="F:endonuclease activity"/>
    <property type="evidence" value="ECO:0007669"/>
    <property type="project" value="UniProtKB-KW"/>
</dbReference>
<sequence length="206" mass="22961">MAAGKSIAAERGAWIVFEDEAGQSLTPPRARTWGRRGCSPVVRVRGRGSGRVSMVGMTCYKPGERSRLFYAVREYTGRKDQPKGFGWRDFRHLIVRARIQLGGPIVLIWDNVRLHLTKPLREFIDANAEWLTVVQLPTYAPDLNPTEGVWSLVKRDIGNLAAASLSQVTRAVKHRLKKLQYRPDVIDGCLAGTGLAPGHVTFQAWA</sequence>
<protein>
    <submittedName>
        <fullName evidence="2">Endonuclease</fullName>
    </submittedName>
</protein>